<evidence type="ECO:0000256" key="5">
    <source>
        <dbReference type="ARBA" id="ARBA00022966"/>
    </source>
</evidence>
<protein>
    <recommendedName>
        <fullName evidence="12">CD109 antigen</fullName>
    </recommendedName>
</protein>
<feature type="domain" description="Alpha-macroglobulin receptor-binding" evidence="9">
    <location>
        <begin position="1320"/>
        <end position="1404"/>
    </location>
</feature>
<comment type="similarity">
    <text evidence="1">Belongs to the protease inhibitor I39 (alpha-2-macroglobulin) family.</text>
</comment>
<dbReference type="SUPFAM" id="SSF49410">
    <property type="entry name" value="Alpha-macroglobulin receptor domain"/>
    <property type="match status" value="1"/>
</dbReference>
<dbReference type="Gene3D" id="1.50.10.20">
    <property type="match status" value="1"/>
</dbReference>
<dbReference type="SUPFAM" id="SSF48239">
    <property type="entry name" value="Terpenoid cyclases/Protein prenyltransferases"/>
    <property type="match status" value="1"/>
</dbReference>
<dbReference type="InterPro" id="IPR036595">
    <property type="entry name" value="A-macroglobulin_rcpt-bd_sf"/>
</dbReference>
<dbReference type="SMART" id="SM01359">
    <property type="entry name" value="A2M_N_2"/>
    <property type="match status" value="1"/>
</dbReference>
<keyword evidence="3" id="KW-0732">Signal</keyword>
<dbReference type="Gene3D" id="2.20.130.20">
    <property type="match status" value="1"/>
</dbReference>
<evidence type="ECO:0000313" key="11">
    <source>
        <dbReference type="Proteomes" id="UP001634394"/>
    </source>
</evidence>
<accession>A0ABD3U0T4</accession>
<evidence type="ECO:0008006" key="12">
    <source>
        <dbReference type="Google" id="ProtNLM"/>
    </source>
</evidence>
<dbReference type="InterPro" id="IPR002890">
    <property type="entry name" value="MG2"/>
</dbReference>
<dbReference type="InterPro" id="IPR009048">
    <property type="entry name" value="A-macroglobulin_rcpt-bd"/>
</dbReference>
<dbReference type="InterPro" id="IPR011625">
    <property type="entry name" value="A2M_N_BRD"/>
</dbReference>
<dbReference type="PANTHER" id="PTHR11412:SF136">
    <property type="entry name" value="CD109 ANTIGEN"/>
    <property type="match status" value="1"/>
</dbReference>
<feature type="domain" description="Alpha-2-macroglobulin bait region" evidence="7">
    <location>
        <begin position="464"/>
        <end position="600"/>
    </location>
</feature>
<dbReference type="Pfam" id="PF07703">
    <property type="entry name" value="A2M_BRD"/>
    <property type="match status" value="1"/>
</dbReference>
<dbReference type="Proteomes" id="UP001634394">
    <property type="component" value="Unassembled WGS sequence"/>
</dbReference>
<keyword evidence="11" id="KW-1185">Reference proteome</keyword>
<evidence type="ECO:0000256" key="4">
    <source>
        <dbReference type="ARBA" id="ARBA00022900"/>
    </source>
</evidence>
<dbReference type="InterPro" id="IPR001599">
    <property type="entry name" value="Macroglobln_a2"/>
</dbReference>
<keyword evidence="4" id="KW-0722">Serine protease inhibitor</keyword>
<dbReference type="InterPro" id="IPR041555">
    <property type="entry name" value="MG3"/>
</dbReference>
<dbReference type="InterPro" id="IPR050473">
    <property type="entry name" value="A2M/Complement_sys"/>
</dbReference>
<reference evidence="10 11" key="1">
    <citation type="submission" date="2024-11" db="EMBL/GenBank/DDBJ databases">
        <title>Chromosome-level genome assembly of the freshwater bivalve Anodonta woodiana.</title>
        <authorList>
            <person name="Chen X."/>
        </authorList>
    </citation>
    <scope>NUCLEOTIDE SEQUENCE [LARGE SCALE GENOMIC DNA]</scope>
    <source>
        <strain evidence="10">MN2024</strain>
        <tissue evidence="10">Gills</tissue>
    </source>
</reference>
<dbReference type="Gene3D" id="2.60.120.1540">
    <property type="match status" value="1"/>
</dbReference>
<dbReference type="Pfam" id="PF00207">
    <property type="entry name" value="A2M"/>
    <property type="match status" value="1"/>
</dbReference>
<dbReference type="Gene3D" id="2.60.40.2950">
    <property type="match status" value="1"/>
</dbReference>
<evidence type="ECO:0000256" key="2">
    <source>
        <dbReference type="ARBA" id="ARBA00022690"/>
    </source>
</evidence>
<dbReference type="Gene3D" id="6.20.50.160">
    <property type="match status" value="1"/>
</dbReference>
<feature type="domain" description="Alpha-2-macroglobulin" evidence="8">
    <location>
        <begin position="707"/>
        <end position="798"/>
    </location>
</feature>
<dbReference type="Gene3D" id="2.60.40.10">
    <property type="entry name" value="Immunoglobulins"/>
    <property type="match status" value="2"/>
</dbReference>
<dbReference type="InterPro" id="IPR013783">
    <property type="entry name" value="Ig-like_fold"/>
</dbReference>
<evidence type="ECO:0000259" key="9">
    <source>
        <dbReference type="SMART" id="SM01361"/>
    </source>
</evidence>
<dbReference type="Gene3D" id="2.60.40.1940">
    <property type="match status" value="1"/>
</dbReference>
<dbReference type="Pfam" id="PF07678">
    <property type="entry name" value="TED_complement"/>
    <property type="match status" value="1"/>
</dbReference>
<dbReference type="PROSITE" id="PS00477">
    <property type="entry name" value="ALPHA_2_MACROGLOBULIN"/>
    <property type="match status" value="1"/>
</dbReference>
<dbReference type="InterPro" id="IPR014756">
    <property type="entry name" value="Ig_E-set"/>
</dbReference>
<name>A0ABD3U0T4_SINWO</name>
<dbReference type="EMBL" id="JBJQND010000017">
    <property type="protein sequence ID" value="KAL3843044.1"/>
    <property type="molecule type" value="Genomic_DNA"/>
</dbReference>
<sequence length="1457" mass="160634">MQHDFIFLLLCSKLFSKFEDYTYMVVHPSYVRPNSDFLVHVELFKKAVNSVKITAEFVSIDTNKVKRSALISSVSLKPGMLAMDIILSIPADFESKSYQLEVNGTGDVSFNTSNYVYCLEKSLSIFIQTDKAQYKPGQLVQYRVFAVDPGLKPKSVILNIEIFDSKGNKLSETNDVQNIYGTAGSFQLSDMPVQGSWRITATVKGTNIKDSYHFQVEEYVLPKFEVTVQLPSYGTPANPSLSGIVRARYTFGKPVQGVCVLRVERQYSRGFYDPVAVHTQFSINGEGSFTMPMSVLKRLSRDFESETFRVIANVTETLTGITESDDETITFYPEKIKLEFAPYTMESFKPGFPYRVAVKVTEQDGRPLVNPTESLKINITYFTKKAIADASAVNITDPEFIGPFPLGKVVFVSSKLYTLSPDGFVTFDLDIPDYVFTASIMAEFAGRKVYKDIISFQSPSSTFLKVELLTKSPEIGKNAVFSITGSKSPGEVTYLILSKSLVSFTGKVTVNQGNVAQTFNVLITSNMAPAARIVLYYVTSEGEIVADGLSFTVKEIFQNKVDIQFSKLKSQPGENVDVQLKADPNSLICVLAVDKSVLLLGTGNDITESRVRDNLGEYGRDAIPFASGWGILPPWPIPADDVSEVFSQAGLVVSTDGNLHKFEIWSLNNRVMTSAFSGIVPQRMMELDINEEVVGTSTRVRKFFPETMIFTNITADANGTAKLTQIVPDTITEWVANAFALNANSGLGIAAMTANLTVFQNFFVSLQLPYSVVRGEEVVIQANVFNYYDTDEYVLVTLNGSNDFDGITIDGSGKNTVVTGDLVQCIQVKSNEPKAVFFTIRPKTIGSINLQVEAQSRQAADALMNSLLVKAEGEPKDYNRPMLISLPKGGTFLEQVRLTYPQNVVQGSQSVRVTLIGDILGPSMENLDDLIQLPYGCGEQNMLKFAPSVFAAQYLKQTSRLPNDSVKLEDIRFKLRTGYQRQLVYQRADGSFSAFGDADKSGSIWLTAFVGKSFAQASDLVFIDTRVIKELVKYIIKQQSEDGLFNVTGIVHHRAIQGGSAESRRSLGAYIFIALREIQAKNISKEETHLLSLNKAIATAETVLANSTTELTTEYEMAIIAYALSLTEKYAANARSILNTLVQSKDVVNEGGLRHWKNDSQSLQIEIAAYALLAYTELRDTENGLPVLRWLIKQRNPYGGFLSTQDTVIAIQSLASFAALTYTPVVDIRVTLRVGTAMENLTLNRENNDVLTLREFPGTTDLISVTATGTGMGLLEVGVFYNVLGESKPPSFTLTIETSEEKKNSFILTACTSWTEAGNSGMVLLDIGSPSGFSADKSSVVMISEIKRIEESSGRLVIYFDQVTSDKICIGVTIRRESLVAKVQPATVRVYSYYDPDKRTVKSYLPTKLKNNSLCDVCGNECGCAPGTIVTATVCLMSFKNNIHETKTVYIVISQGI</sequence>
<comment type="caution">
    <text evidence="10">The sequence shown here is derived from an EMBL/GenBank/DDBJ whole genome shotgun (WGS) entry which is preliminary data.</text>
</comment>
<dbReference type="InterPro" id="IPR047565">
    <property type="entry name" value="Alpha-macroglob_thiol-ester_cl"/>
</dbReference>
<evidence type="ECO:0000256" key="6">
    <source>
        <dbReference type="ARBA" id="ARBA00023157"/>
    </source>
</evidence>
<gene>
    <name evidence="10" type="ORF">ACJMK2_021001</name>
</gene>
<dbReference type="InterPro" id="IPR011626">
    <property type="entry name" value="Alpha-macroglobulin_TED"/>
</dbReference>
<dbReference type="PANTHER" id="PTHR11412">
    <property type="entry name" value="MACROGLOBULIN / COMPLEMENT"/>
    <property type="match status" value="1"/>
</dbReference>
<keyword evidence="5" id="KW-0882">Thioester bond</keyword>
<proteinExistence type="inferred from homology"/>
<dbReference type="InterPro" id="IPR019742">
    <property type="entry name" value="MacrogloblnA2_CS"/>
</dbReference>
<organism evidence="10 11">
    <name type="scientific">Sinanodonta woodiana</name>
    <name type="common">Chinese pond mussel</name>
    <name type="synonym">Anodonta woodiana</name>
    <dbReference type="NCBI Taxonomy" id="1069815"/>
    <lineage>
        <taxon>Eukaryota</taxon>
        <taxon>Metazoa</taxon>
        <taxon>Spiralia</taxon>
        <taxon>Lophotrochozoa</taxon>
        <taxon>Mollusca</taxon>
        <taxon>Bivalvia</taxon>
        <taxon>Autobranchia</taxon>
        <taxon>Heteroconchia</taxon>
        <taxon>Palaeoheterodonta</taxon>
        <taxon>Unionida</taxon>
        <taxon>Unionoidea</taxon>
        <taxon>Unionidae</taxon>
        <taxon>Unioninae</taxon>
        <taxon>Sinanodonta</taxon>
    </lineage>
</organism>
<dbReference type="SMART" id="SM01360">
    <property type="entry name" value="A2M"/>
    <property type="match status" value="1"/>
</dbReference>
<dbReference type="Pfam" id="PF17791">
    <property type="entry name" value="MG3"/>
    <property type="match status" value="1"/>
</dbReference>
<evidence type="ECO:0000313" key="10">
    <source>
        <dbReference type="EMBL" id="KAL3843044.1"/>
    </source>
</evidence>
<dbReference type="Gene3D" id="2.60.40.690">
    <property type="entry name" value="Alpha-macroglobulin, receptor-binding domain"/>
    <property type="match status" value="1"/>
</dbReference>
<dbReference type="Gene3D" id="2.60.40.1930">
    <property type="match status" value="2"/>
</dbReference>
<evidence type="ECO:0000256" key="3">
    <source>
        <dbReference type="ARBA" id="ARBA00022729"/>
    </source>
</evidence>
<dbReference type="Pfam" id="PF07677">
    <property type="entry name" value="A2M_recep"/>
    <property type="match status" value="1"/>
</dbReference>
<dbReference type="Pfam" id="PF01835">
    <property type="entry name" value="MG2"/>
    <property type="match status" value="1"/>
</dbReference>
<evidence type="ECO:0000256" key="1">
    <source>
        <dbReference type="ARBA" id="ARBA00010952"/>
    </source>
</evidence>
<dbReference type="GO" id="GO:0004867">
    <property type="term" value="F:serine-type endopeptidase inhibitor activity"/>
    <property type="evidence" value="ECO:0007669"/>
    <property type="project" value="UniProtKB-KW"/>
</dbReference>
<keyword evidence="6" id="KW-1015">Disulfide bond</keyword>
<dbReference type="SMART" id="SM01361">
    <property type="entry name" value="A2M_recep"/>
    <property type="match status" value="1"/>
</dbReference>
<keyword evidence="2" id="KW-0646">Protease inhibitor</keyword>
<dbReference type="SMART" id="SM01419">
    <property type="entry name" value="Thiol-ester_cl"/>
    <property type="match status" value="1"/>
</dbReference>
<evidence type="ECO:0000259" key="8">
    <source>
        <dbReference type="SMART" id="SM01360"/>
    </source>
</evidence>
<dbReference type="SUPFAM" id="SSF81296">
    <property type="entry name" value="E set domains"/>
    <property type="match status" value="1"/>
</dbReference>
<evidence type="ECO:0000259" key="7">
    <source>
        <dbReference type="SMART" id="SM01359"/>
    </source>
</evidence>
<dbReference type="InterPro" id="IPR008930">
    <property type="entry name" value="Terpenoid_cyclase/PrenylTrfase"/>
</dbReference>